<feature type="compositionally biased region" description="Polar residues" evidence="1">
    <location>
        <begin position="64"/>
        <end position="85"/>
    </location>
</feature>
<name>A0A6G0R2W6_9STRA</name>
<comment type="caution">
    <text evidence="3">The sequence shown here is derived from an EMBL/GenBank/DDBJ whole genome shotgun (WGS) entry which is preliminary data.</text>
</comment>
<organism evidence="3 4">
    <name type="scientific">Phytophthora fragariae</name>
    <dbReference type="NCBI Taxonomy" id="53985"/>
    <lineage>
        <taxon>Eukaryota</taxon>
        <taxon>Sar</taxon>
        <taxon>Stramenopiles</taxon>
        <taxon>Oomycota</taxon>
        <taxon>Peronosporomycetes</taxon>
        <taxon>Peronosporales</taxon>
        <taxon>Peronosporaceae</taxon>
        <taxon>Phytophthora</taxon>
    </lineage>
</organism>
<proteinExistence type="predicted"/>
<keyword evidence="2" id="KW-0732">Signal</keyword>
<dbReference type="Proteomes" id="UP000486351">
    <property type="component" value="Unassembled WGS sequence"/>
</dbReference>
<protein>
    <recommendedName>
        <fullName evidence="5">Secreted protein</fullName>
    </recommendedName>
</protein>
<feature type="signal peptide" evidence="2">
    <location>
        <begin position="1"/>
        <end position="22"/>
    </location>
</feature>
<evidence type="ECO:0008006" key="5">
    <source>
        <dbReference type="Google" id="ProtNLM"/>
    </source>
</evidence>
<sequence>MPPPHDQEDAVVHAGLLAAVLAAEVVGAAQCARHGAEDPCVSSKGPRETCHRPLSCSRPWRRTATGSSASRANRSGTTAATTSAPDVQGGLRRQLAGAVVGREAAPSRSRCARVKASLVAR</sequence>
<dbReference type="AlphaFoldDB" id="A0A6G0R2W6"/>
<reference evidence="3 4" key="1">
    <citation type="submission" date="2018-09" db="EMBL/GenBank/DDBJ databases">
        <title>Genomic investigation of the strawberry pathogen Phytophthora fragariae indicates pathogenicity is determined by transcriptional variation in three key races.</title>
        <authorList>
            <person name="Adams T.M."/>
            <person name="Armitage A.D."/>
            <person name="Sobczyk M.K."/>
            <person name="Bates H.J."/>
            <person name="Dunwell J.M."/>
            <person name="Nellist C.F."/>
            <person name="Harrison R.J."/>
        </authorList>
    </citation>
    <scope>NUCLEOTIDE SEQUENCE [LARGE SCALE GENOMIC DNA]</scope>
    <source>
        <strain evidence="3 4">NOV-77</strain>
    </source>
</reference>
<feature type="region of interest" description="Disordered" evidence="1">
    <location>
        <begin position="36"/>
        <end position="90"/>
    </location>
</feature>
<evidence type="ECO:0000313" key="3">
    <source>
        <dbReference type="EMBL" id="KAE9313574.1"/>
    </source>
</evidence>
<gene>
    <name evidence="3" type="ORF">PF008_g19703</name>
</gene>
<evidence type="ECO:0000313" key="4">
    <source>
        <dbReference type="Proteomes" id="UP000486351"/>
    </source>
</evidence>
<evidence type="ECO:0000256" key="2">
    <source>
        <dbReference type="SAM" id="SignalP"/>
    </source>
</evidence>
<feature type="chain" id="PRO_5026181121" description="Secreted protein" evidence="2">
    <location>
        <begin position="23"/>
        <end position="121"/>
    </location>
</feature>
<evidence type="ECO:0000256" key="1">
    <source>
        <dbReference type="SAM" id="MobiDB-lite"/>
    </source>
</evidence>
<accession>A0A6G0R2W6</accession>
<dbReference type="EMBL" id="QXFY01001606">
    <property type="protein sequence ID" value="KAE9313574.1"/>
    <property type="molecule type" value="Genomic_DNA"/>
</dbReference>